<feature type="site" description="Transition state stabilizer" evidence="8">
    <location>
        <position position="155"/>
    </location>
</feature>
<evidence type="ECO:0000256" key="4">
    <source>
        <dbReference type="ARBA" id="ARBA00023152"/>
    </source>
</evidence>
<feature type="transmembrane region" description="Helical" evidence="9">
    <location>
        <begin position="390"/>
        <end position="408"/>
    </location>
</feature>
<evidence type="ECO:0000256" key="6">
    <source>
        <dbReference type="PIRSR" id="PIRSR613078-1"/>
    </source>
</evidence>
<dbReference type="EMBL" id="LR828257">
    <property type="protein sequence ID" value="CAD0321079.1"/>
    <property type="molecule type" value="Genomic_DNA"/>
</dbReference>
<dbReference type="Proteomes" id="UP000515406">
    <property type="component" value="Chromosome"/>
</dbReference>
<dbReference type="CDD" id="cd07067">
    <property type="entry name" value="HP_PGM_like"/>
    <property type="match status" value="1"/>
</dbReference>
<gene>
    <name evidence="10" type="primary">gpmA_1</name>
    <name evidence="10" type="ORF">CFBP498_16100</name>
    <name evidence="11" type="ORF">R4K57_03645</name>
</gene>
<dbReference type="EMBL" id="JAWMQI010000008">
    <property type="protein sequence ID" value="MDV7247532.1"/>
    <property type="molecule type" value="Genomic_DNA"/>
</dbReference>
<feature type="transmembrane region" description="Helical" evidence="9">
    <location>
        <begin position="490"/>
        <end position="510"/>
    </location>
</feature>
<accession>A0A6V7CQV9</accession>
<dbReference type="Proteomes" id="UP001187425">
    <property type="component" value="Unassembled WGS sequence"/>
</dbReference>
<feature type="transmembrane region" description="Helical" evidence="9">
    <location>
        <begin position="295"/>
        <end position="317"/>
    </location>
</feature>
<proteinExistence type="inferred from homology"/>
<keyword evidence="9" id="KW-1133">Transmembrane helix</keyword>
<dbReference type="InterPro" id="IPR005952">
    <property type="entry name" value="Phosphogly_mut1"/>
</dbReference>
<dbReference type="GO" id="GO:0004619">
    <property type="term" value="F:phosphoglycerate mutase activity"/>
    <property type="evidence" value="ECO:0007669"/>
    <property type="project" value="UniProtKB-EC"/>
</dbReference>
<dbReference type="EC" id="5.4.2.11" evidence="2"/>
<evidence type="ECO:0000256" key="8">
    <source>
        <dbReference type="PIRSR" id="PIRSR613078-3"/>
    </source>
</evidence>
<keyword evidence="3" id="KW-0312">Gluconeogenesis</keyword>
<keyword evidence="5" id="KW-0413">Isomerase</keyword>
<keyword evidence="11" id="KW-0378">Hydrolase</keyword>
<evidence type="ECO:0000313" key="10">
    <source>
        <dbReference type="EMBL" id="CAD0321069.1"/>
    </source>
</evidence>
<protein>
    <recommendedName>
        <fullName evidence="2">phosphoglycerate mutase (2,3-diphosphoglycerate-dependent)</fullName>
        <ecNumber evidence="2">5.4.2.11</ecNumber>
    </recommendedName>
</protein>
<feature type="transmembrane region" description="Helical" evidence="9">
    <location>
        <begin position="360"/>
        <end position="378"/>
    </location>
</feature>
<evidence type="ECO:0000313" key="11">
    <source>
        <dbReference type="EMBL" id="MDV7247532.1"/>
    </source>
</evidence>
<feature type="transmembrane region" description="Helical" evidence="9">
    <location>
        <begin position="462"/>
        <end position="484"/>
    </location>
</feature>
<dbReference type="GO" id="GO:0006096">
    <property type="term" value="P:glycolytic process"/>
    <property type="evidence" value="ECO:0007669"/>
    <property type="project" value="UniProtKB-KW"/>
</dbReference>
<evidence type="ECO:0000313" key="12">
    <source>
        <dbReference type="Proteomes" id="UP000515406"/>
    </source>
</evidence>
<feature type="transmembrane region" description="Helical" evidence="9">
    <location>
        <begin position="428"/>
        <end position="450"/>
    </location>
</feature>
<keyword evidence="9" id="KW-0812">Transmembrane</keyword>
<dbReference type="SUPFAM" id="SSF53254">
    <property type="entry name" value="Phosphoglycerate mutase-like"/>
    <property type="match status" value="1"/>
</dbReference>
<dbReference type="AlphaFoldDB" id="A0A6V7CQV9"/>
<dbReference type="GeneID" id="71691395"/>
<comment type="similarity">
    <text evidence="1">Belongs to the phosphoglycerate mutase family. BPG-dependent PGAM subfamily.</text>
</comment>
<dbReference type="GO" id="GO:0006094">
    <property type="term" value="P:gluconeogenesis"/>
    <property type="evidence" value="ECO:0007669"/>
    <property type="project" value="UniProtKB-KW"/>
</dbReference>
<keyword evidence="4" id="KW-0324">Glycolysis</keyword>
<evidence type="ECO:0000256" key="1">
    <source>
        <dbReference type="ARBA" id="ARBA00006717"/>
    </source>
</evidence>
<feature type="transmembrane region" description="Helical" evidence="9">
    <location>
        <begin position="270"/>
        <end position="289"/>
    </location>
</feature>
<feature type="transmembrane region" description="Helical" evidence="9">
    <location>
        <begin position="324"/>
        <end position="345"/>
    </location>
</feature>
<feature type="active site" description="Tele-phosphohistidine intermediate" evidence="6">
    <location>
        <position position="8"/>
    </location>
</feature>
<keyword evidence="12" id="KW-1185">Reference proteome</keyword>
<name>A0A6V7CQV9_9XANT</name>
<dbReference type="SMART" id="SM00855">
    <property type="entry name" value="PGAM"/>
    <property type="match status" value="1"/>
</dbReference>
<reference evidence="10 12" key="1">
    <citation type="submission" date="2020-07" db="EMBL/GenBank/DDBJ databases">
        <authorList>
            <person name="Pothier F. J."/>
        </authorList>
    </citation>
    <scope>NUCLEOTIDE SEQUENCE [LARGE SCALE GENOMIC DNA]</scope>
    <source>
        <strain evidence="10 12">CFBP 498</strain>
    </source>
</reference>
<keyword evidence="9" id="KW-0472">Membrane</keyword>
<evidence type="ECO:0000313" key="13">
    <source>
        <dbReference type="Proteomes" id="UP001187425"/>
    </source>
</evidence>
<evidence type="ECO:0000256" key="3">
    <source>
        <dbReference type="ARBA" id="ARBA00022432"/>
    </source>
</evidence>
<dbReference type="InterPro" id="IPR029033">
    <property type="entry name" value="His_PPase_superfam"/>
</dbReference>
<dbReference type="RefSeq" id="WP_225306906.1">
    <property type="nucleotide sequence ID" value="NZ_CP060399.1"/>
</dbReference>
<reference evidence="11 13" key="2">
    <citation type="submission" date="2023-10" db="EMBL/GenBank/DDBJ databases">
        <title>A new tool for lettuce pathogen research.</title>
        <authorList>
            <person name="Horton K.N."/>
            <person name="Cseke L.J."/>
            <person name="Badiwe M."/>
            <person name="Tesfaye D."/>
            <person name="Klein A."/>
            <person name="Su J."/>
            <person name="Potnis N."/>
            <person name="Gassmann W."/>
        </authorList>
    </citation>
    <scope>NUCLEOTIDE SEQUENCE [LARGE SCALE GENOMIC DNA]</scope>
    <source>
        <strain evidence="11 13">JSKH1901</strain>
    </source>
</reference>
<dbReference type="GO" id="GO:0016787">
    <property type="term" value="F:hydrolase activity"/>
    <property type="evidence" value="ECO:0007669"/>
    <property type="project" value="UniProtKB-KW"/>
</dbReference>
<feature type="transmembrane region" description="Helical" evidence="9">
    <location>
        <begin position="239"/>
        <end position="258"/>
    </location>
</feature>
<feature type="binding site" evidence="7">
    <location>
        <position position="59"/>
    </location>
    <ligand>
        <name>substrate</name>
    </ligand>
</feature>
<organism evidence="10 12">
    <name type="scientific">Xanthomonas hortorum pv. vitians</name>
    <dbReference type="NCBI Taxonomy" id="83224"/>
    <lineage>
        <taxon>Bacteria</taxon>
        <taxon>Pseudomonadati</taxon>
        <taxon>Pseudomonadota</taxon>
        <taxon>Gammaproteobacteria</taxon>
        <taxon>Lysobacterales</taxon>
        <taxon>Lysobacteraceae</taxon>
        <taxon>Xanthomonas</taxon>
    </lineage>
</organism>
<dbReference type="Gene3D" id="3.40.50.1240">
    <property type="entry name" value="Phosphoglycerate mutase-like"/>
    <property type="match status" value="1"/>
</dbReference>
<dbReference type="InterPro" id="IPR013078">
    <property type="entry name" value="His_Pase_superF_clade-1"/>
</dbReference>
<dbReference type="EMBL" id="LR828257">
    <property type="protein sequence ID" value="CAD0321069.1"/>
    <property type="molecule type" value="Genomic_DNA"/>
</dbReference>
<feature type="binding site" evidence="7">
    <location>
        <position position="96"/>
    </location>
    <ligand>
        <name>substrate</name>
    </ligand>
</feature>
<evidence type="ECO:0000256" key="7">
    <source>
        <dbReference type="PIRSR" id="PIRSR613078-2"/>
    </source>
</evidence>
<sequence>MPLYFVRHGESLANEQNYFAGAQNSPLTPLGRRQAQQAARYVRQRALRFDEVHVSTLERAQATAAIILEGAQGNPQVRSSAALVERDFGIFAGKNKTLIKKSIGHRLYDACFHDADGAPPDGEHWMDMYARCKHYYDTVLAPLDRQGKQVLVVAHKYIVEVFALIASGLPPAEYIDFRLPNSRPLSWDELKQMTARSSSRMNYLGEQTEIRLLQWMLLAAISGFALSCLGVSLPHVVTTTAVVALLAANAFFLSVRIEPGALRLTQGPENIALSIISVARALCAMFLLTQFQNEWIHVIGLLLIVPPALSVPTFSLARGGDYFFAARYTLVLSILLPVLLLVLYVDHREVLGNAHALERFFVVLLLALALPSLLAQGWRRARPIAAGKLATNWGWVGSLTMVPMALLVSLRADGAALADALLHGGWQAWAALLLPFTLLMACRVGSALYLHAHQAMTGKRISAAIASDIHLLQTSPNIFLWLSLLLPGTFAHAPTLVAGTLLGFFAFALLDEAWVVRRFRAQIAPAMRKLANRSTSANGVTTTGTVQQDEAVLDSR</sequence>
<evidence type="ECO:0000256" key="9">
    <source>
        <dbReference type="SAM" id="Phobius"/>
    </source>
</evidence>
<dbReference type="Pfam" id="PF00300">
    <property type="entry name" value="His_Phos_1"/>
    <property type="match status" value="1"/>
</dbReference>
<evidence type="ECO:0000256" key="5">
    <source>
        <dbReference type="ARBA" id="ARBA00023235"/>
    </source>
</evidence>
<dbReference type="PANTHER" id="PTHR11931">
    <property type="entry name" value="PHOSPHOGLYCERATE MUTASE"/>
    <property type="match status" value="1"/>
</dbReference>
<feature type="active site" description="Proton donor/acceptor" evidence="6">
    <location>
        <position position="85"/>
    </location>
</feature>
<feature type="binding site" evidence="7">
    <location>
        <begin position="7"/>
        <end position="14"/>
    </location>
    <ligand>
        <name>substrate</name>
    </ligand>
</feature>
<evidence type="ECO:0000256" key="2">
    <source>
        <dbReference type="ARBA" id="ARBA00012028"/>
    </source>
</evidence>